<dbReference type="SUPFAM" id="SSF56112">
    <property type="entry name" value="Protein kinase-like (PK-like)"/>
    <property type="match status" value="1"/>
</dbReference>
<dbReference type="PRINTS" id="PR00038">
    <property type="entry name" value="HTHLUXR"/>
</dbReference>
<feature type="binding site" evidence="4">
    <location>
        <position position="55"/>
    </location>
    <ligand>
        <name>ATP</name>
        <dbReference type="ChEBI" id="CHEBI:30616"/>
    </ligand>
</feature>
<dbReference type="InterPro" id="IPR027417">
    <property type="entry name" value="P-loop_NTPase"/>
</dbReference>
<dbReference type="AlphaFoldDB" id="A0A285L1C8"/>
<dbReference type="PROSITE" id="PS50005">
    <property type="entry name" value="TPR"/>
    <property type="match status" value="1"/>
</dbReference>
<evidence type="ECO:0000259" key="7">
    <source>
        <dbReference type="PROSITE" id="PS50043"/>
    </source>
</evidence>
<dbReference type="InterPro" id="IPR019734">
    <property type="entry name" value="TPR_rpt"/>
</dbReference>
<dbReference type="GO" id="GO:0005524">
    <property type="term" value="F:ATP binding"/>
    <property type="evidence" value="ECO:0007669"/>
    <property type="project" value="UniProtKB-UniRule"/>
</dbReference>
<keyword evidence="8" id="KW-0723">Serine/threonine-protein kinase</keyword>
<evidence type="ECO:0000256" key="3">
    <source>
        <dbReference type="PROSITE-ProRule" id="PRU00339"/>
    </source>
</evidence>
<keyword evidence="8" id="KW-0418">Kinase</keyword>
<dbReference type="SMART" id="SM00220">
    <property type="entry name" value="S_TKc"/>
    <property type="match status" value="1"/>
</dbReference>
<dbReference type="PROSITE" id="PS00108">
    <property type="entry name" value="PROTEIN_KINASE_ST"/>
    <property type="match status" value="1"/>
</dbReference>
<dbReference type="Gene3D" id="3.40.50.300">
    <property type="entry name" value="P-loop containing nucleotide triphosphate hydrolases"/>
    <property type="match status" value="1"/>
</dbReference>
<organism evidence="8 9">
    <name type="scientific">Nocardia amikacinitolerans</name>
    <dbReference type="NCBI Taxonomy" id="756689"/>
    <lineage>
        <taxon>Bacteria</taxon>
        <taxon>Bacillati</taxon>
        <taxon>Actinomycetota</taxon>
        <taxon>Actinomycetes</taxon>
        <taxon>Mycobacteriales</taxon>
        <taxon>Nocardiaceae</taxon>
        <taxon>Nocardia</taxon>
    </lineage>
</organism>
<dbReference type="PANTHER" id="PTHR47691">
    <property type="entry name" value="REGULATOR-RELATED"/>
    <property type="match status" value="1"/>
</dbReference>
<feature type="domain" description="Protein kinase" evidence="6">
    <location>
        <begin position="26"/>
        <end position="291"/>
    </location>
</feature>
<dbReference type="STRING" id="1379680.GCA_001612615_02196"/>
<dbReference type="GO" id="GO:0006355">
    <property type="term" value="P:regulation of DNA-templated transcription"/>
    <property type="evidence" value="ECO:0007669"/>
    <property type="project" value="InterPro"/>
</dbReference>
<dbReference type="Gene3D" id="1.25.40.10">
    <property type="entry name" value="Tetratricopeptide repeat domain"/>
    <property type="match status" value="1"/>
</dbReference>
<dbReference type="GO" id="GO:0004674">
    <property type="term" value="F:protein serine/threonine kinase activity"/>
    <property type="evidence" value="ECO:0007669"/>
    <property type="project" value="UniProtKB-KW"/>
</dbReference>
<dbReference type="GO" id="GO:0003677">
    <property type="term" value="F:DNA binding"/>
    <property type="evidence" value="ECO:0007669"/>
    <property type="project" value="InterPro"/>
</dbReference>
<dbReference type="PROSITE" id="PS50011">
    <property type="entry name" value="PROTEIN_KINASE_DOM"/>
    <property type="match status" value="1"/>
</dbReference>
<feature type="compositionally biased region" description="Basic and acidic residues" evidence="5">
    <location>
        <begin position="304"/>
        <end position="313"/>
    </location>
</feature>
<dbReference type="InterPro" id="IPR000792">
    <property type="entry name" value="Tscrpt_reg_LuxR_C"/>
</dbReference>
<dbReference type="Pfam" id="PF00196">
    <property type="entry name" value="GerE"/>
    <property type="match status" value="1"/>
</dbReference>
<dbReference type="CDD" id="cd14014">
    <property type="entry name" value="STKc_PknB_like"/>
    <property type="match status" value="1"/>
</dbReference>
<dbReference type="InterPro" id="IPR036388">
    <property type="entry name" value="WH-like_DNA-bd_sf"/>
</dbReference>
<dbReference type="PRINTS" id="PR00364">
    <property type="entry name" value="DISEASERSIST"/>
</dbReference>
<sequence>MVDEDPLRTSRDVNMPVAVELSASGFEDAEEIGHGGFGVVFRCTQGELDRTVAVKVLTGELDAENRARFFREQKAMGRLTGHPNIVTVLQVGETASGRPYLVMPYHPLDSLDASIRREGPLSIEQALALGVKIAGALESAHRLGILHRDVKPGNILLTEYGEPALTDFGIARIAGGFHTATGVVTASPAFTAPEVLAGEAATPAADVYGLGATLFSALTGHAAFERRSGEQVVAQFLRITSQPVPDLREGGIPEDVAAVVELAMSRDPQARPSAQGLGEALRQVQRDHGYQVGEMALRGRPIAAHEPRAETSPKPESSPPQRVRGRGSTGELPLELTSFIDRRTEMAELESLLSVSRLVTLAGIGGVGKTRLALRAASTVRRDFADGVFLIELADVTDPALLIDVVAGGLGLRDDAARPMREVLVEFLCSREALLVLDNGEQVVDALADLVESLLQACASLRVLVTTREPLDIAGEAVLRVPPLTVPSHDGAPTLRGLPRYDAVTLFAERAAAVVPGFEITEKNMAAVAGICARLDGLPLAIELAAARIRTMSPEQIMARLTDRYALLTRGSRSAPQRQQTLRWCIDWSYQLCTPVEQRLWARLSVFAGGFDIDAVEPVCGAELGEESALDALSSLVDKSIVLRQELDGAVRFRLLETVRDYGREQLREVGEDRDLRRRHRDWYQRLALDAEAGWISERQPDLLARLEREQLNLREALEFCLSDDSPESGEAGLRTVTALWLFWSFRGLYGEGRRWIERVLAHPGARSLPDRIRVVNVGTVMAAEQQDFHTAEALLEQARALAERDPAPLHRALVASADGVLSLYRGEPARAVSCFEGAVEVFGSDPSGHLHVAALMTLGWAHAARGDTRKAIENLEQVLSITESSGESLFRSTTLWGLGICAWQQGERSRAQDVLHQSLRVNRSVRSPVVAVLDLEGMAWIIAEENAERAAVLMGAAESLSRSSSGSSIFFPQLSLSHDECDSMVRRALGERRFDVAFRRGRAMTMNVAVAYALAEQPSEGMPTTGDGGKLTKRERQVAELVAQGLTNKQIATTLVISQRTAEGHVEHILTKLGFTSRAQIAAWFVDRAHQGVS</sequence>
<evidence type="ECO:0000313" key="9">
    <source>
        <dbReference type="Proteomes" id="UP000219565"/>
    </source>
</evidence>
<dbReference type="Gene3D" id="1.10.510.10">
    <property type="entry name" value="Transferase(Phosphotransferase) domain 1"/>
    <property type="match status" value="1"/>
</dbReference>
<dbReference type="Pfam" id="PF13424">
    <property type="entry name" value="TPR_12"/>
    <property type="match status" value="1"/>
</dbReference>
<evidence type="ECO:0000256" key="2">
    <source>
        <dbReference type="ARBA" id="ARBA00022840"/>
    </source>
</evidence>
<name>A0A285L1C8_9NOCA</name>
<dbReference type="SUPFAM" id="SSF52540">
    <property type="entry name" value="P-loop containing nucleoside triphosphate hydrolases"/>
    <property type="match status" value="1"/>
</dbReference>
<proteinExistence type="predicted"/>
<keyword evidence="1 4" id="KW-0547">Nucleotide-binding</keyword>
<dbReference type="Pfam" id="PF00069">
    <property type="entry name" value="Pkinase"/>
    <property type="match status" value="1"/>
</dbReference>
<evidence type="ECO:0000259" key="6">
    <source>
        <dbReference type="PROSITE" id="PS50011"/>
    </source>
</evidence>
<evidence type="ECO:0000256" key="5">
    <source>
        <dbReference type="SAM" id="MobiDB-lite"/>
    </source>
</evidence>
<dbReference type="InterPro" id="IPR000719">
    <property type="entry name" value="Prot_kinase_dom"/>
</dbReference>
<evidence type="ECO:0000256" key="4">
    <source>
        <dbReference type="PROSITE-ProRule" id="PRU10141"/>
    </source>
</evidence>
<dbReference type="CDD" id="cd06170">
    <property type="entry name" value="LuxR_C_like"/>
    <property type="match status" value="1"/>
</dbReference>
<reference evidence="8 9" key="1">
    <citation type="submission" date="2017-09" db="EMBL/GenBank/DDBJ databases">
        <authorList>
            <person name="Ehlers B."/>
            <person name="Leendertz F.H."/>
        </authorList>
    </citation>
    <scope>NUCLEOTIDE SEQUENCE [LARGE SCALE GENOMIC DNA]</scope>
    <source>
        <strain evidence="8 9">DSM 45537</strain>
    </source>
</reference>
<dbReference type="InterPro" id="IPR011009">
    <property type="entry name" value="Kinase-like_dom_sf"/>
</dbReference>
<dbReference type="RefSeq" id="WP_097244593.1">
    <property type="nucleotide sequence ID" value="NZ_JAMTCW010000005.1"/>
</dbReference>
<keyword evidence="2 4" id="KW-0067">ATP-binding</keyword>
<dbReference type="GO" id="GO:0043531">
    <property type="term" value="F:ADP binding"/>
    <property type="evidence" value="ECO:0007669"/>
    <property type="project" value="InterPro"/>
</dbReference>
<dbReference type="SMART" id="SM00421">
    <property type="entry name" value="HTH_LUXR"/>
    <property type="match status" value="1"/>
</dbReference>
<dbReference type="SMART" id="SM00028">
    <property type="entry name" value="TPR"/>
    <property type="match status" value="3"/>
</dbReference>
<dbReference type="InterPro" id="IPR016032">
    <property type="entry name" value="Sig_transdc_resp-reg_C-effctor"/>
</dbReference>
<dbReference type="SUPFAM" id="SSF46894">
    <property type="entry name" value="C-terminal effector domain of the bipartite response regulators"/>
    <property type="match status" value="1"/>
</dbReference>
<evidence type="ECO:0000313" key="8">
    <source>
        <dbReference type="EMBL" id="SNY78720.1"/>
    </source>
</evidence>
<dbReference type="InterPro" id="IPR008271">
    <property type="entry name" value="Ser/Thr_kinase_AS"/>
</dbReference>
<dbReference type="PROSITE" id="PS50043">
    <property type="entry name" value="HTH_LUXR_2"/>
    <property type="match status" value="1"/>
</dbReference>
<dbReference type="Proteomes" id="UP000219565">
    <property type="component" value="Unassembled WGS sequence"/>
</dbReference>
<dbReference type="Gene3D" id="3.30.200.20">
    <property type="entry name" value="Phosphorylase Kinase, domain 1"/>
    <property type="match status" value="1"/>
</dbReference>
<feature type="region of interest" description="Disordered" evidence="5">
    <location>
        <begin position="304"/>
        <end position="329"/>
    </location>
</feature>
<dbReference type="InterPro" id="IPR017441">
    <property type="entry name" value="Protein_kinase_ATP_BS"/>
</dbReference>
<dbReference type="InterPro" id="IPR058852">
    <property type="entry name" value="HTH_77"/>
</dbReference>
<protein>
    <submittedName>
        <fullName evidence="8">Non-specific serine/threonine protein kinase</fullName>
    </submittedName>
</protein>
<gene>
    <name evidence="8" type="ORF">SAMN04244553_1372</name>
</gene>
<keyword evidence="3" id="KW-0802">TPR repeat</keyword>
<keyword evidence="9" id="KW-1185">Reference proteome</keyword>
<dbReference type="Gene3D" id="1.10.10.10">
    <property type="entry name" value="Winged helix-like DNA-binding domain superfamily/Winged helix DNA-binding domain"/>
    <property type="match status" value="1"/>
</dbReference>
<dbReference type="Pfam" id="PF25872">
    <property type="entry name" value="HTH_77"/>
    <property type="match status" value="1"/>
</dbReference>
<dbReference type="OrthoDB" id="136365at2"/>
<keyword evidence="8" id="KW-0808">Transferase</keyword>
<dbReference type="PROSITE" id="PS00107">
    <property type="entry name" value="PROTEIN_KINASE_ATP"/>
    <property type="match status" value="1"/>
</dbReference>
<evidence type="ECO:0000256" key="1">
    <source>
        <dbReference type="ARBA" id="ARBA00022741"/>
    </source>
</evidence>
<feature type="domain" description="HTH luxR-type" evidence="7">
    <location>
        <begin position="1025"/>
        <end position="1090"/>
    </location>
</feature>
<dbReference type="InterPro" id="IPR011990">
    <property type="entry name" value="TPR-like_helical_dom_sf"/>
</dbReference>
<dbReference type="EMBL" id="OBEG01000001">
    <property type="protein sequence ID" value="SNY78720.1"/>
    <property type="molecule type" value="Genomic_DNA"/>
</dbReference>
<feature type="repeat" description="TPR" evidence="3">
    <location>
        <begin position="853"/>
        <end position="886"/>
    </location>
</feature>
<dbReference type="SUPFAM" id="SSF48452">
    <property type="entry name" value="TPR-like"/>
    <property type="match status" value="1"/>
</dbReference>
<accession>A0A285L1C8</accession>
<dbReference type="PANTHER" id="PTHR47691:SF3">
    <property type="entry name" value="HTH-TYPE TRANSCRIPTIONAL REGULATOR RV0890C-RELATED"/>
    <property type="match status" value="1"/>
</dbReference>